<comment type="caution">
    <text evidence="13">The sequence shown here is derived from an EMBL/GenBank/DDBJ whole genome shotgun (WGS) entry which is preliminary data.</text>
</comment>
<dbReference type="NCBIfam" id="TIGR01312">
    <property type="entry name" value="XylB"/>
    <property type="match status" value="1"/>
</dbReference>
<keyword evidence="7 8" id="KW-0119">Carbohydrate metabolism</keyword>
<evidence type="ECO:0000256" key="7">
    <source>
        <dbReference type="ARBA" id="ARBA00023277"/>
    </source>
</evidence>
<dbReference type="CDD" id="cd07808">
    <property type="entry name" value="ASKHA_NBD_FGGY_EcXK-like"/>
    <property type="match status" value="1"/>
</dbReference>
<dbReference type="PROSITE" id="PS00933">
    <property type="entry name" value="FGGY_KINASES_1"/>
    <property type="match status" value="1"/>
</dbReference>
<proteinExistence type="inferred from homology"/>
<feature type="domain" description="Carbohydrate kinase FGGY C-terminal" evidence="12">
    <location>
        <begin position="256"/>
        <end position="441"/>
    </location>
</feature>
<keyword evidence="2 8" id="KW-0859">Xylose metabolism</keyword>
<dbReference type="PROSITE" id="PS00445">
    <property type="entry name" value="FGGY_KINASES_2"/>
    <property type="match status" value="1"/>
</dbReference>
<dbReference type="RefSeq" id="WP_086275491.1">
    <property type="nucleotide sequence ID" value="NZ_NGKU01000001.1"/>
</dbReference>
<accession>A0A242A969</accession>
<sequence length="500" mass="55550">MAYFLGLDLGTSALKGLVFDQTGGLQATASSDYPLSSPKPGFSEQEPEHWQEAADIVIRKLIQQLPQLKQELIGISFSGQMHSLVLLDELNHVVRPAILWNDVRTTKQCQQIMTSFGDQVKSITKNIALEGFTLPKVLWVQEHEPENWQKVRHLMLPKDYLAFWLTGNYSMDYSDAAGTLLLDIENKCWSEAIMEKFAIDPDVLPPLFDSTAHVGKMRTELQEAFGFEQEITIYAGGADNACAALGSGIIAEGIGMVSIGTSGVFLSFEEAQNVDYQGDLHLFRHAVTDKLYSMGVTLAAGNSLSWYRDTFEPHQEFHELLAEISEVKPGSEGLLFTPYIVGERTPYIDSQIRGSFIGIDTRHRAKHFSRAVLEGITFSLKDSQMIMEERAHRNFSHIISVGGGAKNDDWLQMQADIFNAEMLTLTTEQGPGMGAAMLVAIGSGIYPDASSCVKSFVKYGKAIKPIPENVQKYQQIYDIYRTVYSQTAPICHALAKIESE</sequence>
<dbReference type="Gene3D" id="3.30.420.40">
    <property type="match status" value="2"/>
</dbReference>
<dbReference type="HAMAP" id="MF_02220">
    <property type="entry name" value="XylB"/>
    <property type="match status" value="1"/>
</dbReference>
<name>A0A242A969_9ENTE</name>
<comment type="function">
    <text evidence="8">Catalyzes the phosphorylation of D-xylulose to D-xylulose 5-phosphate.</text>
</comment>
<feature type="site" description="Important for activity" evidence="8">
    <location>
        <position position="8"/>
    </location>
</feature>
<keyword evidence="14" id="KW-1185">Reference proteome</keyword>
<evidence type="ECO:0000256" key="10">
    <source>
        <dbReference type="RuleBase" id="RU364073"/>
    </source>
</evidence>
<comment type="similarity">
    <text evidence="1 8 9">Belongs to the FGGY kinase family.</text>
</comment>
<dbReference type="GO" id="GO:0004856">
    <property type="term" value="F:D-xylulokinase activity"/>
    <property type="evidence" value="ECO:0007669"/>
    <property type="project" value="UniProtKB-UniRule"/>
</dbReference>
<dbReference type="InterPro" id="IPR018484">
    <property type="entry name" value="FGGY_N"/>
</dbReference>
<protein>
    <recommendedName>
        <fullName evidence="8 10">Xylulose kinase</fullName>
        <shortName evidence="8 10">Xylulokinase</shortName>
        <ecNumber evidence="8 10">2.7.1.17</ecNumber>
    </recommendedName>
</protein>
<evidence type="ECO:0000259" key="11">
    <source>
        <dbReference type="Pfam" id="PF00370"/>
    </source>
</evidence>
<dbReference type="GO" id="GO:0005998">
    <property type="term" value="P:xylulose catabolic process"/>
    <property type="evidence" value="ECO:0007669"/>
    <property type="project" value="UniProtKB-UniRule"/>
</dbReference>
<evidence type="ECO:0000256" key="6">
    <source>
        <dbReference type="ARBA" id="ARBA00022840"/>
    </source>
</evidence>
<dbReference type="InterPro" id="IPR000577">
    <property type="entry name" value="Carb_kinase_FGGY"/>
</dbReference>
<evidence type="ECO:0000256" key="9">
    <source>
        <dbReference type="RuleBase" id="RU003733"/>
    </source>
</evidence>
<dbReference type="InterPro" id="IPR050406">
    <property type="entry name" value="FGGY_Carb_Kinase"/>
</dbReference>
<dbReference type="EMBL" id="NGKU01000001">
    <property type="protein sequence ID" value="OTN77469.1"/>
    <property type="molecule type" value="Genomic_DNA"/>
</dbReference>
<evidence type="ECO:0000256" key="8">
    <source>
        <dbReference type="HAMAP-Rule" id="MF_02220"/>
    </source>
</evidence>
<evidence type="ECO:0000256" key="3">
    <source>
        <dbReference type="ARBA" id="ARBA00022679"/>
    </source>
</evidence>
<evidence type="ECO:0000256" key="4">
    <source>
        <dbReference type="ARBA" id="ARBA00022741"/>
    </source>
</evidence>
<gene>
    <name evidence="8 10" type="primary">xylB</name>
    <name evidence="13" type="ORF">A5886_002569</name>
</gene>
<evidence type="ECO:0000256" key="2">
    <source>
        <dbReference type="ARBA" id="ARBA00022629"/>
    </source>
</evidence>
<dbReference type="PIRSF" id="PIRSF000538">
    <property type="entry name" value="GlpK"/>
    <property type="match status" value="1"/>
</dbReference>
<dbReference type="SUPFAM" id="SSF53067">
    <property type="entry name" value="Actin-like ATPase domain"/>
    <property type="match status" value="2"/>
</dbReference>
<evidence type="ECO:0000313" key="14">
    <source>
        <dbReference type="Proteomes" id="UP000195043"/>
    </source>
</evidence>
<dbReference type="Pfam" id="PF02782">
    <property type="entry name" value="FGGY_C"/>
    <property type="match status" value="1"/>
</dbReference>
<evidence type="ECO:0000259" key="12">
    <source>
        <dbReference type="Pfam" id="PF02782"/>
    </source>
</evidence>
<reference evidence="13 14" key="1">
    <citation type="submission" date="2017-05" db="EMBL/GenBank/DDBJ databases">
        <title>The Genome Sequence of Enterococcus sp. 8G7_MSG3316.</title>
        <authorList>
            <consortium name="The Broad Institute Genomics Platform"/>
            <consortium name="The Broad Institute Genomic Center for Infectious Diseases"/>
            <person name="Earl A."/>
            <person name="Manson A."/>
            <person name="Schwartman J."/>
            <person name="Gilmore M."/>
            <person name="Abouelleil A."/>
            <person name="Cao P."/>
            <person name="Chapman S."/>
            <person name="Cusick C."/>
            <person name="Shea T."/>
            <person name="Young S."/>
            <person name="Neafsey D."/>
            <person name="Nusbaum C."/>
            <person name="Birren B."/>
        </authorList>
    </citation>
    <scope>NUCLEOTIDE SEQUENCE [LARGE SCALE GENOMIC DNA]</scope>
    <source>
        <strain evidence="13 14">8G7_MSG3316</strain>
    </source>
</reference>
<evidence type="ECO:0000256" key="1">
    <source>
        <dbReference type="ARBA" id="ARBA00009156"/>
    </source>
</evidence>
<dbReference type="InterPro" id="IPR043129">
    <property type="entry name" value="ATPase_NBD"/>
</dbReference>
<keyword evidence="6 8" id="KW-0067">ATP-binding</keyword>
<feature type="binding site" evidence="8">
    <location>
        <begin position="81"/>
        <end position="82"/>
    </location>
    <ligand>
        <name>substrate</name>
    </ligand>
</feature>
<organism evidence="13 14">
    <name type="scientific">Candidatus Enterococcus testudinis</name>
    <dbReference type="NCBI Taxonomy" id="1834191"/>
    <lineage>
        <taxon>Bacteria</taxon>
        <taxon>Bacillati</taxon>
        <taxon>Bacillota</taxon>
        <taxon>Bacilli</taxon>
        <taxon>Lactobacillales</taxon>
        <taxon>Enterococcaceae</taxon>
        <taxon>Enterococcus</taxon>
    </lineage>
</organism>
<feature type="active site" description="Proton acceptor" evidence="8">
    <location>
        <position position="239"/>
    </location>
</feature>
<dbReference type="PANTHER" id="PTHR43095">
    <property type="entry name" value="SUGAR KINASE"/>
    <property type="match status" value="1"/>
</dbReference>
<dbReference type="InterPro" id="IPR006000">
    <property type="entry name" value="Xylulokinase"/>
</dbReference>
<dbReference type="EC" id="2.7.1.17" evidence="8 10"/>
<keyword evidence="4 8" id="KW-0547">Nucleotide-binding</keyword>
<dbReference type="PANTHER" id="PTHR43095:SF5">
    <property type="entry name" value="XYLULOSE KINASE"/>
    <property type="match status" value="1"/>
</dbReference>
<keyword evidence="5 8" id="KW-0418">Kinase</keyword>
<dbReference type="AlphaFoldDB" id="A0A242A969"/>
<feature type="domain" description="Carbohydrate kinase FGGY N-terminal" evidence="11">
    <location>
        <begin position="3"/>
        <end position="246"/>
    </location>
</feature>
<dbReference type="OrthoDB" id="9805576at2"/>
<dbReference type="STRING" id="1834191.A5886_002569"/>
<dbReference type="GO" id="GO:0005524">
    <property type="term" value="F:ATP binding"/>
    <property type="evidence" value="ECO:0007669"/>
    <property type="project" value="UniProtKB-UniRule"/>
</dbReference>
<dbReference type="InterPro" id="IPR018483">
    <property type="entry name" value="Carb_kinase_FGGY_CS"/>
</dbReference>
<dbReference type="InterPro" id="IPR018485">
    <property type="entry name" value="FGGY_C"/>
</dbReference>
<comment type="catalytic activity">
    <reaction evidence="8 10">
        <text>D-xylulose + ATP = D-xylulose 5-phosphate + ADP + H(+)</text>
        <dbReference type="Rhea" id="RHEA:10964"/>
        <dbReference type="ChEBI" id="CHEBI:15378"/>
        <dbReference type="ChEBI" id="CHEBI:17140"/>
        <dbReference type="ChEBI" id="CHEBI:30616"/>
        <dbReference type="ChEBI" id="CHEBI:57737"/>
        <dbReference type="ChEBI" id="CHEBI:456216"/>
        <dbReference type="EC" id="2.7.1.17"/>
    </reaction>
</comment>
<dbReference type="GO" id="GO:0042732">
    <property type="term" value="P:D-xylose metabolic process"/>
    <property type="evidence" value="ECO:0007669"/>
    <property type="project" value="UniProtKB-KW"/>
</dbReference>
<evidence type="ECO:0000313" key="13">
    <source>
        <dbReference type="EMBL" id="OTN77469.1"/>
    </source>
</evidence>
<keyword evidence="3 8" id="KW-0808">Transferase</keyword>
<dbReference type="Proteomes" id="UP000195043">
    <property type="component" value="Unassembled WGS sequence"/>
</dbReference>
<dbReference type="Pfam" id="PF00370">
    <property type="entry name" value="FGGY_N"/>
    <property type="match status" value="1"/>
</dbReference>
<evidence type="ECO:0000256" key="5">
    <source>
        <dbReference type="ARBA" id="ARBA00022777"/>
    </source>
</evidence>